<feature type="non-terminal residue" evidence="1">
    <location>
        <position position="1"/>
    </location>
</feature>
<sequence length="57" mass="5772">SASSGKFPIGSGKISSTSGKFSINGGNIPVNSESHGALYELFTADDLRKGLVSNDGV</sequence>
<dbReference type="AlphaFoldDB" id="A0A699S1U7"/>
<proteinExistence type="predicted"/>
<dbReference type="EMBL" id="BKCJ011131389">
    <property type="protein sequence ID" value="GFC91379.1"/>
    <property type="molecule type" value="Genomic_DNA"/>
</dbReference>
<name>A0A699S1U7_TANCI</name>
<organism evidence="1">
    <name type="scientific">Tanacetum cinerariifolium</name>
    <name type="common">Dalmatian daisy</name>
    <name type="synonym">Chrysanthemum cinerariifolium</name>
    <dbReference type="NCBI Taxonomy" id="118510"/>
    <lineage>
        <taxon>Eukaryota</taxon>
        <taxon>Viridiplantae</taxon>
        <taxon>Streptophyta</taxon>
        <taxon>Embryophyta</taxon>
        <taxon>Tracheophyta</taxon>
        <taxon>Spermatophyta</taxon>
        <taxon>Magnoliopsida</taxon>
        <taxon>eudicotyledons</taxon>
        <taxon>Gunneridae</taxon>
        <taxon>Pentapetalae</taxon>
        <taxon>asterids</taxon>
        <taxon>campanulids</taxon>
        <taxon>Asterales</taxon>
        <taxon>Asteraceae</taxon>
        <taxon>Asteroideae</taxon>
        <taxon>Anthemideae</taxon>
        <taxon>Anthemidinae</taxon>
        <taxon>Tanacetum</taxon>
    </lineage>
</organism>
<gene>
    <name evidence="1" type="ORF">Tci_863349</name>
</gene>
<protein>
    <submittedName>
        <fullName evidence="1">Uncharacterized protein</fullName>
    </submittedName>
</protein>
<reference evidence="1" key="1">
    <citation type="journal article" date="2019" name="Sci. Rep.">
        <title>Draft genome of Tanacetum cinerariifolium, the natural source of mosquito coil.</title>
        <authorList>
            <person name="Yamashiro T."/>
            <person name="Shiraishi A."/>
            <person name="Satake H."/>
            <person name="Nakayama K."/>
        </authorList>
    </citation>
    <scope>NUCLEOTIDE SEQUENCE</scope>
</reference>
<comment type="caution">
    <text evidence="1">The sequence shown here is derived from an EMBL/GenBank/DDBJ whole genome shotgun (WGS) entry which is preliminary data.</text>
</comment>
<evidence type="ECO:0000313" key="1">
    <source>
        <dbReference type="EMBL" id="GFC91379.1"/>
    </source>
</evidence>
<accession>A0A699S1U7</accession>